<proteinExistence type="inferred from homology"/>
<keyword evidence="4" id="KW-0175">Coiled coil</keyword>
<evidence type="ECO:0000313" key="6">
    <source>
        <dbReference type="EMBL" id="MDJ1172028.1"/>
    </source>
</evidence>
<dbReference type="InterPro" id="IPR027417">
    <property type="entry name" value="P-loop_NTPase"/>
</dbReference>
<protein>
    <recommendedName>
        <fullName evidence="3">Nuclease SbcCD subunit C</fullName>
    </recommendedName>
</protein>
<evidence type="ECO:0000259" key="5">
    <source>
        <dbReference type="Pfam" id="PF13175"/>
    </source>
</evidence>
<dbReference type="Gene3D" id="3.40.50.300">
    <property type="entry name" value="P-loop containing nucleotide triphosphate hydrolases"/>
    <property type="match status" value="2"/>
</dbReference>
<reference evidence="6 7" key="1">
    <citation type="submission" date="2023-01" db="EMBL/GenBank/DDBJ databases">
        <title>Novel diversity within Roseofilum (Cyanobacteria; Desertifilaceae) from marine benthic mats with descriptions of four novel species.</title>
        <authorList>
            <person name="Wang Y."/>
            <person name="Berthold D.E."/>
            <person name="Hu J."/>
            <person name="Lefler F.W."/>
            <person name="Laughinghouse H.D. IV."/>
        </authorList>
    </citation>
    <scope>NUCLEOTIDE SEQUENCE [LARGE SCALE GENOMIC DNA]</scope>
    <source>
        <strain evidence="6 7">BLCC-M154</strain>
    </source>
</reference>
<sequence length="901" mass="104482">MEILSISLKNFKSHTDLYLEFEPGSNAICGENGAGKTSILEAIAWVLFNSCEYPREDLIRKGSKSAQATLQFISNLDGRTYQVKRCTRSGYELYDPQIGCKLDLTKVNDVVVWLQEHLGIPKDTDLGKMFSDAIGIPQGTFTVDFLKNVTERKKVFDPILRVEDYKKAQEKSRDLERFAQDEVRSCEQHLERFDLQLEDWQELQARHEEVGTKIEDGETEKQVVIEKLNSLEQRQREFKHYQQQVEECSRNLQQLEVECQGVSQDCDYRQKAYEQAQESAERCEETQGSYRLYEEGEERLRELRKRRQTQQQLLREKEKQGEGLQGVQNELTKLEVQRESSQVAERKIEALASAVEEQNSLEAQQVRVQSQLQAVRDWRREQEGTEQQLYEALERLNEVKQEADRLQQLEPSVAQIPPLESELDRYQAQLSRVAAAQQFAEEIEGLIDLGEEEQSYYQQLQPILPSLDSEVQTLISGGKRCQEKSLERLYRMGADLREQVSEEGLRAVCEELRSQLELAYQCRAELKNLPSKRKEEGQLRQEAQELRSRLIALEDELEGEDGLNGELQAIGDRLQQLANPKAQCQILQQQLANSATIEQQWQKLREQKQEIQHAIDELNGQLAAFETLEAEIIEVEQLKQDHSSGYLLYLQSQKEAETLAERKQQLEQITTKRLQLETAKQQKQEELERLSSVYSLVEIQQVEQDIANLNNRLAQLEASLSFQRQQLTEICQSLVKKGEIAKKREKTLVELKKAQRNCQFIKDARFFFNQASPRITRFYLAEISQEADGIFRELMNRQNVALEWTEDYDIVVQEDGHKRNFKSLSGGEQMCAALAVRLAILRTLSDLDIAFFDEPTTNMDRPRRQQLAEAIGNLKSFRQLFVISHDDTFENMSNLIHIQRN</sequence>
<dbReference type="PANTHER" id="PTHR32114">
    <property type="entry name" value="ABC TRANSPORTER ABCH.3"/>
    <property type="match status" value="1"/>
</dbReference>
<gene>
    <name evidence="6" type="ORF">PMG71_21590</name>
</gene>
<feature type="domain" description="Endonuclease GajA/Old nuclease/RecF-like AAA" evidence="5">
    <location>
        <begin position="1"/>
        <end position="398"/>
    </location>
</feature>
<keyword evidence="7" id="KW-1185">Reference proteome</keyword>
<feature type="coiled-coil region" evidence="4">
    <location>
        <begin position="214"/>
        <end position="265"/>
    </location>
</feature>
<feature type="coiled-coil region" evidence="4">
    <location>
        <begin position="293"/>
        <end position="409"/>
    </location>
</feature>
<evidence type="ECO:0000313" key="7">
    <source>
        <dbReference type="Proteomes" id="UP001235303"/>
    </source>
</evidence>
<dbReference type="SUPFAM" id="SSF52540">
    <property type="entry name" value="P-loop containing nucleoside triphosphate hydrolases"/>
    <property type="match status" value="2"/>
</dbReference>
<dbReference type="RefSeq" id="WP_283755781.1">
    <property type="nucleotide sequence ID" value="NZ_JAQOSP010000138.1"/>
</dbReference>
<feature type="coiled-coil region" evidence="4">
    <location>
        <begin position="601"/>
        <end position="726"/>
    </location>
</feature>
<name>A0ABT7B154_9CYAN</name>
<comment type="caution">
    <text evidence="6">The sequence shown here is derived from an EMBL/GenBank/DDBJ whole genome shotgun (WGS) entry which is preliminary data.</text>
</comment>
<dbReference type="Pfam" id="PF13175">
    <property type="entry name" value="AAA_15"/>
    <property type="match status" value="1"/>
</dbReference>
<dbReference type="InterPro" id="IPR041685">
    <property type="entry name" value="AAA_GajA/Old/RecF-like"/>
</dbReference>
<evidence type="ECO:0000256" key="2">
    <source>
        <dbReference type="ARBA" id="ARBA00011322"/>
    </source>
</evidence>
<dbReference type="PANTHER" id="PTHR32114:SF2">
    <property type="entry name" value="ABC TRANSPORTER ABCH.3"/>
    <property type="match status" value="1"/>
</dbReference>
<evidence type="ECO:0000256" key="4">
    <source>
        <dbReference type="SAM" id="Coils"/>
    </source>
</evidence>
<feature type="coiled-coil region" evidence="4">
    <location>
        <begin position="536"/>
        <end position="563"/>
    </location>
</feature>
<accession>A0ABT7B154</accession>
<organism evidence="6 7">
    <name type="scientific">Roseofilum acuticapitatum BLCC-M154</name>
    <dbReference type="NCBI Taxonomy" id="3022444"/>
    <lineage>
        <taxon>Bacteria</taxon>
        <taxon>Bacillati</taxon>
        <taxon>Cyanobacteriota</taxon>
        <taxon>Cyanophyceae</taxon>
        <taxon>Desertifilales</taxon>
        <taxon>Desertifilaceae</taxon>
        <taxon>Roseofilum</taxon>
        <taxon>Roseofilum acuticapitatum</taxon>
    </lineage>
</organism>
<evidence type="ECO:0000256" key="3">
    <source>
        <dbReference type="ARBA" id="ARBA00013368"/>
    </source>
</evidence>
<comment type="subunit">
    <text evidence="2">Heterodimer of SbcC and SbcD.</text>
</comment>
<comment type="similarity">
    <text evidence="1">Belongs to the SMC family. SbcC subfamily.</text>
</comment>
<evidence type="ECO:0000256" key="1">
    <source>
        <dbReference type="ARBA" id="ARBA00006930"/>
    </source>
</evidence>
<dbReference type="EMBL" id="JAQOSP010000138">
    <property type="protein sequence ID" value="MDJ1172028.1"/>
    <property type="molecule type" value="Genomic_DNA"/>
</dbReference>
<dbReference type="Proteomes" id="UP001235303">
    <property type="component" value="Unassembled WGS sequence"/>
</dbReference>